<keyword evidence="1" id="KW-0732">Signal</keyword>
<reference evidence="3 4" key="1">
    <citation type="submission" date="2014-03" db="EMBL/GenBank/DDBJ databases">
        <title>The draft genome sequence of Marivita geojedonensis KCTC 23882.</title>
        <authorList>
            <person name="Lai Q."/>
            <person name="Shao Z."/>
        </authorList>
    </citation>
    <scope>NUCLEOTIDE SEQUENCE [LARGE SCALE GENOMIC DNA]</scope>
    <source>
        <strain evidence="3 4">DPG-138</strain>
    </source>
</reference>
<dbReference type="RefSeq" id="WP_085641381.1">
    <property type="nucleotide sequence ID" value="NZ_JFKC01000032.1"/>
</dbReference>
<dbReference type="OrthoDB" id="7851356at2"/>
<organism evidence="3 4">
    <name type="scientific">Marivita geojedonensis</name>
    <dbReference type="NCBI Taxonomy" id="1123756"/>
    <lineage>
        <taxon>Bacteria</taxon>
        <taxon>Pseudomonadati</taxon>
        <taxon>Pseudomonadota</taxon>
        <taxon>Alphaproteobacteria</taxon>
        <taxon>Rhodobacterales</taxon>
        <taxon>Roseobacteraceae</taxon>
        <taxon>Marivita</taxon>
    </lineage>
</organism>
<dbReference type="InterPro" id="IPR046589">
    <property type="entry name" value="DUF6647"/>
</dbReference>
<comment type="caution">
    <text evidence="3">The sequence shown here is derived from an EMBL/GenBank/DDBJ whole genome shotgun (WGS) entry which is preliminary data.</text>
</comment>
<dbReference type="Proteomes" id="UP000193926">
    <property type="component" value="Unassembled WGS sequence"/>
</dbReference>
<sequence length="179" mass="19755">MTLFHRFGALVTCALITLLPIARPADAAQDDLLAWRNAKSLPELVAHLETWLDANTDLQRRAAAPTIEWVSPAKAAYLQGGAQAAKAETTRGLYDPDTQAIYLVQPWSARDPFDVSVLLHELVHHRQNGGGHWYCPGAQELDAYRTQDAWLAELGLEANVNWIAVILEAGCTPRDIHPD</sequence>
<evidence type="ECO:0000256" key="1">
    <source>
        <dbReference type="SAM" id="SignalP"/>
    </source>
</evidence>
<dbReference type="EMBL" id="JFKC01000032">
    <property type="protein sequence ID" value="OSQ44090.1"/>
    <property type="molecule type" value="Genomic_DNA"/>
</dbReference>
<dbReference type="Pfam" id="PF20352">
    <property type="entry name" value="DUF6647"/>
    <property type="match status" value="1"/>
</dbReference>
<feature type="domain" description="DUF6647" evidence="2">
    <location>
        <begin position="6"/>
        <end position="179"/>
    </location>
</feature>
<dbReference type="AlphaFoldDB" id="A0A1X4NC12"/>
<keyword evidence="4" id="KW-1185">Reference proteome</keyword>
<feature type="chain" id="PRO_5012439928" description="DUF6647 domain-containing protein" evidence="1">
    <location>
        <begin position="28"/>
        <end position="179"/>
    </location>
</feature>
<dbReference type="STRING" id="1123756.MGEO_19240"/>
<name>A0A1X4NC12_9RHOB</name>
<accession>A0A1X4NC12</accession>
<proteinExistence type="predicted"/>
<evidence type="ECO:0000259" key="2">
    <source>
        <dbReference type="Pfam" id="PF20352"/>
    </source>
</evidence>
<gene>
    <name evidence="3" type="ORF">MGEO_19240</name>
</gene>
<protein>
    <recommendedName>
        <fullName evidence="2">DUF6647 domain-containing protein</fullName>
    </recommendedName>
</protein>
<evidence type="ECO:0000313" key="4">
    <source>
        <dbReference type="Proteomes" id="UP000193926"/>
    </source>
</evidence>
<feature type="signal peptide" evidence="1">
    <location>
        <begin position="1"/>
        <end position="27"/>
    </location>
</feature>
<evidence type="ECO:0000313" key="3">
    <source>
        <dbReference type="EMBL" id="OSQ44090.1"/>
    </source>
</evidence>